<protein>
    <submittedName>
        <fullName evidence="2">Uncharacterized protein</fullName>
    </submittedName>
</protein>
<evidence type="ECO:0000313" key="4">
    <source>
        <dbReference type="Proteomes" id="UP000663891"/>
    </source>
</evidence>
<dbReference type="OrthoDB" id="10033137at2759"/>
<proteinExistence type="predicted"/>
<accession>A0A814YPR3</accession>
<dbReference type="Proteomes" id="UP000663891">
    <property type="component" value="Unassembled WGS sequence"/>
</dbReference>
<gene>
    <name evidence="3" type="ORF">OKA104_LOCUS35994</name>
    <name evidence="2" type="ORF">VCS650_LOCUS27305</name>
</gene>
<feature type="region of interest" description="Disordered" evidence="1">
    <location>
        <begin position="48"/>
        <end position="172"/>
    </location>
</feature>
<comment type="caution">
    <text evidence="2">The sequence shown here is derived from an EMBL/GenBank/DDBJ whole genome shotgun (WGS) entry which is preliminary data.</text>
</comment>
<dbReference type="EMBL" id="CAJNON010000381">
    <property type="protein sequence ID" value="CAF1232033.1"/>
    <property type="molecule type" value="Genomic_DNA"/>
</dbReference>
<reference evidence="2" key="1">
    <citation type="submission" date="2021-02" db="EMBL/GenBank/DDBJ databases">
        <authorList>
            <person name="Nowell W R."/>
        </authorList>
    </citation>
    <scope>NUCLEOTIDE SEQUENCE</scope>
</reference>
<name>A0A814YPR3_9BILA</name>
<evidence type="ECO:0000313" key="2">
    <source>
        <dbReference type="EMBL" id="CAF1232033.1"/>
    </source>
</evidence>
<dbReference type="EMBL" id="CAJOAY010005423">
    <property type="protein sequence ID" value="CAF4107026.1"/>
    <property type="molecule type" value="Genomic_DNA"/>
</dbReference>
<feature type="compositionally biased region" description="Basic and acidic residues" evidence="1">
    <location>
        <begin position="126"/>
        <end position="137"/>
    </location>
</feature>
<organism evidence="2 4">
    <name type="scientific">Adineta steineri</name>
    <dbReference type="NCBI Taxonomy" id="433720"/>
    <lineage>
        <taxon>Eukaryota</taxon>
        <taxon>Metazoa</taxon>
        <taxon>Spiralia</taxon>
        <taxon>Gnathifera</taxon>
        <taxon>Rotifera</taxon>
        <taxon>Eurotatoria</taxon>
        <taxon>Bdelloidea</taxon>
        <taxon>Adinetida</taxon>
        <taxon>Adinetidae</taxon>
        <taxon>Adineta</taxon>
    </lineage>
</organism>
<evidence type="ECO:0000313" key="3">
    <source>
        <dbReference type="EMBL" id="CAF4107026.1"/>
    </source>
</evidence>
<dbReference type="Proteomes" id="UP000663881">
    <property type="component" value="Unassembled WGS sequence"/>
</dbReference>
<feature type="compositionally biased region" description="Polar residues" evidence="1">
    <location>
        <begin position="63"/>
        <end position="78"/>
    </location>
</feature>
<sequence length="172" mass="19558">MPRSCCRCSSICCISRRKSKSFPIHEKQREAEVNKVFIRHVGSVRVTTTNIPDQETKSKGPIKNNSTQSSLKSKQVKTPSPLPKTINDIQEENHDKTITHTTLSIHSDSNQHKKNSKHQSCNESYDLSKENKKKPSNDIKSSAKSKVILDNVRKMIQDQQCNSTRQKESARL</sequence>
<evidence type="ECO:0000256" key="1">
    <source>
        <dbReference type="SAM" id="MobiDB-lite"/>
    </source>
</evidence>
<dbReference type="AlphaFoldDB" id="A0A814YPR3"/>
<feature type="compositionally biased region" description="Polar residues" evidence="1">
    <location>
        <begin position="99"/>
        <end position="108"/>
    </location>
</feature>